<reference evidence="6 7" key="1">
    <citation type="journal article" date="2015" name="MBio">
        <title>Genome-Resolved Metagenomic Analysis Reveals Roles for Candidate Phyla and Other Microbial Community Members in Biogeochemical Transformations in Oil Reservoirs.</title>
        <authorList>
            <person name="Hu P."/>
            <person name="Tom L."/>
            <person name="Singh A."/>
            <person name="Thomas B.C."/>
            <person name="Baker B.J."/>
            <person name="Piceno Y.M."/>
            <person name="Andersen G.L."/>
            <person name="Banfield J.F."/>
        </authorList>
    </citation>
    <scope>NUCLEOTIDE SEQUENCE [LARGE SCALE GENOMIC DNA]</scope>
    <source>
        <strain evidence="6">57_489</strain>
    </source>
</reference>
<gene>
    <name evidence="6" type="ORF">XD72_2405</name>
</gene>
<accession>A0A101FRP3</accession>
<keyword evidence="3" id="KW-0732">Signal</keyword>
<evidence type="ECO:0000256" key="2">
    <source>
        <dbReference type="ARBA" id="ARBA00022525"/>
    </source>
</evidence>
<dbReference type="PROSITE" id="PS00139">
    <property type="entry name" value="THIOL_PROTEASE_CYS"/>
    <property type="match status" value="1"/>
</dbReference>
<dbReference type="GO" id="GO:0008234">
    <property type="term" value="F:cysteine-type peptidase activity"/>
    <property type="evidence" value="ECO:0007669"/>
    <property type="project" value="InterPro"/>
</dbReference>
<dbReference type="AlphaFoldDB" id="A0A101FRP3"/>
<evidence type="ECO:0000259" key="5">
    <source>
        <dbReference type="Pfam" id="PF17210"/>
    </source>
</evidence>
<comment type="caution">
    <text evidence="6">The sequence shown here is derived from an EMBL/GenBank/DDBJ whole genome shotgun (WGS) entry which is preliminary data.</text>
</comment>
<dbReference type="Pfam" id="PF17210">
    <property type="entry name" value="SdrD_B"/>
    <property type="match status" value="1"/>
</dbReference>
<evidence type="ECO:0000256" key="1">
    <source>
        <dbReference type="ARBA" id="ARBA00004613"/>
    </source>
</evidence>
<feature type="domain" description="SD-repeat containing protein B" evidence="5">
    <location>
        <begin position="137"/>
        <end position="204"/>
    </location>
</feature>
<dbReference type="InterPro" id="IPR038765">
    <property type="entry name" value="Papain-like_cys_pep_sf"/>
</dbReference>
<dbReference type="EMBL" id="LGFT01000107">
    <property type="protein sequence ID" value="KUK43216.1"/>
    <property type="molecule type" value="Genomic_DNA"/>
</dbReference>
<dbReference type="Pfam" id="PF00112">
    <property type="entry name" value="Peptidase_C1"/>
    <property type="match status" value="1"/>
</dbReference>
<sequence>MQRSSWCSVSLVLAAVLSVLVSPVFGVSTTMMDADGNDILDMDNFSMPFLEPFSEPFSEPFIEPLSEPSSAPFDSEMYLSINGTNFYDENGSGLLGADGNDIPDVDNVSEPFIEPLSEPSSALSDSEMHLSINGTNFYDKNGNGFLDPGETGLPGWTIRLIQDGDEIANTVTDDVGGYRFSDLAPGSYVVLEDLQPAWNQTAPGGGWYEITLTDRNAQRYDFGNYNGSIDKLLAEFEHPLMRPSPEQMKRWVEEYEAAPLAPLDPNVTARLAAEPLGYFSLLGRLKYTPSERDQGYCGDCWAWAGTGVMEIGLNVQRNIKDRLSIQYLNSNFDGGSGGDWACCGGWLSDVANFYSASDKAIPWTNANAHWQDGARRCEDYQTSVPGSAITTSPSYPINSIEAQSITTFGPGVTQEQAISNIKNVLNQNKAV</sequence>
<evidence type="ECO:0000256" key="3">
    <source>
        <dbReference type="ARBA" id="ARBA00022729"/>
    </source>
</evidence>
<comment type="subcellular location">
    <subcellularLocation>
        <location evidence="1">Secreted</location>
    </subcellularLocation>
</comment>
<evidence type="ECO:0000259" key="4">
    <source>
        <dbReference type="Pfam" id="PF00112"/>
    </source>
</evidence>
<name>A0A101FRP3_9EURY</name>
<feature type="domain" description="Peptidase C1A papain C-terminal" evidence="4">
    <location>
        <begin position="292"/>
        <end position="383"/>
    </location>
</feature>
<protein>
    <submittedName>
        <fullName evidence="6">Periplasmic copper-binding</fullName>
    </submittedName>
</protein>
<dbReference type="InterPro" id="IPR000668">
    <property type="entry name" value="Peptidase_C1A_C"/>
</dbReference>
<keyword evidence="2" id="KW-0964">Secreted</keyword>
<evidence type="ECO:0000313" key="6">
    <source>
        <dbReference type="EMBL" id="KUK43216.1"/>
    </source>
</evidence>
<organism evidence="6 7">
    <name type="scientific">Methanothrix harundinacea</name>
    <dbReference type="NCBI Taxonomy" id="301375"/>
    <lineage>
        <taxon>Archaea</taxon>
        <taxon>Methanobacteriati</taxon>
        <taxon>Methanobacteriota</taxon>
        <taxon>Stenosarchaea group</taxon>
        <taxon>Methanomicrobia</taxon>
        <taxon>Methanotrichales</taxon>
        <taxon>Methanotrichaceae</taxon>
        <taxon>Methanothrix</taxon>
    </lineage>
</organism>
<dbReference type="Gene3D" id="3.90.70.10">
    <property type="entry name" value="Cysteine proteinases"/>
    <property type="match status" value="1"/>
</dbReference>
<dbReference type="SUPFAM" id="SSF117074">
    <property type="entry name" value="Hypothetical protein PA1324"/>
    <property type="match status" value="1"/>
</dbReference>
<feature type="non-terminal residue" evidence="6">
    <location>
        <position position="431"/>
    </location>
</feature>
<dbReference type="InterPro" id="IPR033764">
    <property type="entry name" value="Sdr_B"/>
</dbReference>
<dbReference type="InterPro" id="IPR013783">
    <property type="entry name" value="Ig-like_fold"/>
</dbReference>
<dbReference type="InterPro" id="IPR000169">
    <property type="entry name" value="Pept_cys_AS"/>
</dbReference>
<dbReference type="SUPFAM" id="SSF54001">
    <property type="entry name" value="Cysteine proteinases"/>
    <property type="match status" value="1"/>
</dbReference>
<dbReference type="GO" id="GO:0005576">
    <property type="term" value="C:extracellular region"/>
    <property type="evidence" value="ECO:0007669"/>
    <property type="project" value="UniProtKB-SubCell"/>
</dbReference>
<dbReference type="GO" id="GO:0006508">
    <property type="term" value="P:proteolysis"/>
    <property type="evidence" value="ECO:0007669"/>
    <property type="project" value="InterPro"/>
</dbReference>
<dbReference type="Gene3D" id="2.60.40.10">
    <property type="entry name" value="Immunoglobulins"/>
    <property type="match status" value="1"/>
</dbReference>
<evidence type="ECO:0000313" key="7">
    <source>
        <dbReference type="Proteomes" id="UP000057043"/>
    </source>
</evidence>
<dbReference type="Proteomes" id="UP000057043">
    <property type="component" value="Unassembled WGS sequence"/>
</dbReference>
<proteinExistence type="predicted"/>